<evidence type="ECO:0000256" key="5">
    <source>
        <dbReference type="SAM" id="SignalP"/>
    </source>
</evidence>
<proteinExistence type="inferred from homology"/>
<dbReference type="InterPro" id="IPR012334">
    <property type="entry name" value="Pectin_lyas_fold"/>
</dbReference>
<protein>
    <submittedName>
        <fullName evidence="6">Glycoside hydrolase family 28 protein</fullName>
    </submittedName>
</protein>
<evidence type="ECO:0000256" key="2">
    <source>
        <dbReference type="ARBA" id="ARBA00022801"/>
    </source>
</evidence>
<accession>A0ABR6ZVG7</accession>
<dbReference type="InterPro" id="IPR006626">
    <property type="entry name" value="PbH1"/>
</dbReference>
<sequence>MNKHQAHPVNQKRRRLLQAGAVLASSLSQPVLAASKDDPWQAAQTIIDRCTRTLNFRQQDFVITAYGASECEVGQADAFISHDERGKVKAPKPGAADSYPAITAAIAACHATGGGRVLIPKGNWLCCGPMVLRSNVHVHLAAGAHLFFSNEPTDYARHGDYDCGPNGKLVLSRWQSNDCLNFSPLVYAYGQQNIALTGEDATSILDGQGGVAFPGSKDCWWGWAGRKADGAPANDRQSVVNPRNPASLESLAPGLSPEQAKLIEGGRESWRSDHYFLPALSEAGVPVERRIFGLGHFLRPHMIQLIGCTDVLLQGYQVQAAPFWLHNPVNCRNVLFRNVQMNSMGPNSDGFDPECCDNVLVDGCTFNTGDDCIAIKAGKNRDIQYGVTRNIVIQNSIMNSGHGGVTLGSEMAGGIENIYVQNVEFRNLHWASDALRTAIRLKTNMNRGGFLRHLYVRYVTLPNGVQTKASFSNLLPGSEVPPRSASVGGGAVVTFDCDYAPRDDVMRIRSPQVSHVYISGVKVSNVNTDQGARSCYQAIVLLGPLKSSYNGPDKPVVSPITNVTISDCDFGTPVNDKQAWFIHNVRDLVLRNVTIANKVYNEVLSA</sequence>
<evidence type="ECO:0000256" key="3">
    <source>
        <dbReference type="ARBA" id="ARBA00023295"/>
    </source>
</evidence>
<dbReference type="Gene3D" id="2.160.20.10">
    <property type="entry name" value="Single-stranded right-handed beta-helix, Pectin lyase-like"/>
    <property type="match status" value="1"/>
</dbReference>
<dbReference type="EMBL" id="JACOGF010000012">
    <property type="protein sequence ID" value="MBC3919879.1"/>
    <property type="molecule type" value="Genomic_DNA"/>
</dbReference>
<dbReference type="PANTHER" id="PTHR31339">
    <property type="entry name" value="PECTIN LYASE-RELATED"/>
    <property type="match status" value="1"/>
</dbReference>
<dbReference type="InterPro" id="IPR051801">
    <property type="entry name" value="GH28_Enzymes"/>
</dbReference>
<dbReference type="PROSITE" id="PS00502">
    <property type="entry name" value="POLYGALACTURONASE"/>
    <property type="match status" value="1"/>
</dbReference>
<keyword evidence="7" id="KW-1185">Reference proteome</keyword>
<evidence type="ECO:0000313" key="6">
    <source>
        <dbReference type="EMBL" id="MBC3919879.1"/>
    </source>
</evidence>
<feature type="signal peptide" evidence="5">
    <location>
        <begin position="1"/>
        <end position="33"/>
    </location>
</feature>
<dbReference type="PANTHER" id="PTHR31339:SF86">
    <property type="entry name" value="PECTATE LYASE SUPERFAMILY PROTEIN DOMAIN-CONTAINING PROTEIN"/>
    <property type="match status" value="1"/>
</dbReference>
<dbReference type="InterPro" id="IPR011050">
    <property type="entry name" value="Pectin_lyase_fold/virulence"/>
</dbReference>
<evidence type="ECO:0000256" key="1">
    <source>
        <dbReference type="ARBA" id="ARBA00008834"/>
    </source>
</evidence>
<name>A0ABR6ZVG7_9BURK</name>
<dbReference type="Proteomes" id="UP000650424">
    <property type="component" value="Unassembled WGS sequence"/>
</dbReference>
<dbReference type="Pfam" id="PF00295">
    <property type="entry name" value="Glyco_hydro_28"/>
    <property type="match status" value="1"/>
</dbReference>
<reference evidence="6 7" key="1">
    <citation type="submission" date="2020-08" db="EMBL/GenBank/DDBJ databases">
        <title>Novel species isolated from subtropical streams in China.</title>
        <authorList>
            <person name="Lu H."/>
        </authorList>
    </citation>
    <scope>NUCLEOTIDE SEQUENCE [LARGE SCALE GENOMIC DNA]</scope>
    <source>
        <strain evidence="6 7">CY18W</strain>
    </source>
</reference>
<organism evidence="6 7">
    <name type="scientific">Undibacterium hunanense</name>
    <dbReference type="NCBI Taxonomy" id="2762292"/>
    <lineage>
        <taxon>Bacteria</taxon>
        <taxon>Pseudomonadati</taxon>
        <taxon>Pseudomonadota</taxon>
        <taxon>Betaproteobacteria</taxon>
        <taxon>Burkholderiales</taxon>
        <taxon>Oxalobacteraceae</taxon>
        <taxon>Undibacterium</taxon>
    </lineage>
</organism>
<comment type="caution">
    <text evidence="6">The sequence shown here is derived from an EMBL/GenBank/DDBJ whole genome shotgun (WGS) entry which is preliminary data.</text>
</comment>
<dbReference type="SUPFAM" id="SSF51126">
    <property type="entry name" value="Pectin lyase-like"/>
    <property type="match status" value="1"/>
</dbReference>
<dbReference type="GO" id="GO:0016787">
    <property type="term" value="F:hydrolase activity"/>
    <property type="evidence" value="ECO:0007669"/>
    <property type="project" value="UniProtKB-KW"/>
</dbReference>
<keyword evidence="2 4" id="KW-0378">Hydrolase</keyword>
<comment type="similarity">
    <text evidence="1 4">Belongs to the glycosyl hydrolase 28 family.</text>
</comment>
<keyword evidence="3 4" id="KW-0326">Glycosidase</keyword>
<dbReference type="SMART" id="SM00710">
    <property type="entry name" value="PbH1"/>
    <property type="match status" value="4"/>
</dbReference>
<dbReference type="RefSeq" id="WP_186949146.1">
    <property type="nucleotide sequence ID" value="NZ_JACOGF010000012.1"/>
</dbReference>
<evidence type="ECO:0000256" key="4">
    <source>
        <dbReference type="RuleBase" id="RU361169"/>
    </source>
</evidence>
<keyword evidence="5" id="KW-0732">Signal</keyword>
<gene>
    <name evidence="6" type="ORF">H8L32_20585</name>
</gene>
<dbReference type="InterPro" id="IPR000743">
    <property type="entry name" value="Glyco_hydro_28"/>
</dbReference>
<feature type="chain" id="PRO_5047484902" evidence="5">
    <location>
        <begin position="34"/>
        <end position="606"/>
    </location>
</feature>
<evidence type="ECO:0000313" key="7">
    <source>
        <dbReference type="Proteomes" id="UP000650424"/>
    </source>
</evidence>